<feature type="transmembrane region" description="Helical" evidence="1">
    <location>
        <begin position="69"/>
        <end position="89"/>
    </location>
</feature>
<keyword evidence="1" id="KW-0812">Transmembrane</keyword>
<reference evidence="2 3" key="1">
    <citation type="submission" date="2023-08" db="EMBL/GenBank/DDBJ databases">
        <title>Bioegradation of LLDPE and BLDPE plastic by marine bacteria from coast plastic debris.</title>
        <authorList>
            <person name="Rong Z."/>
        </authorList>
    </citation>
    <scope>NUCLEOTIDE SEQUENCE [LARGE SCALE GENOMIC DNA]</scope>
    <source>
        <strain evidence="2 3">Z-2</strain>
    </source>
</reference>
<proteinExistence type="predicted"/>
<feature type="transmembrane region" description="Helical" evidence="1">
    <location>
        <begin position="134"/>
        <end position="156"/>
    </location>
</feature>
<evidence type="ECO:0008006" key="4">
    <source>
        <dbReference type="Google" id="ProtNLM"/>
    </source>
</evidence>
<feature type="transmembrane region" description="Helical" evidence="1">
    <location>
        <begin position="95"/>
        <end position="114"/>
    </location>
</feature>
<organism evidence="2 3">
    <name type="scientific">Gordonia westfalica</name>
    <dbReference type="NCBI Taxonomy" id="158898"/>
    <lineage>
        <taxon>Bacteria</taxon>
        <taxon>Bacillati</taxon>
        <taxon>Actinomycetota</taxon>
        <taxon>Actinomycetes</taxon>
        <taxon>Mycobacteriales</taxon>
        <taxon>Gordoniaceae</taxon>
        <taxon>Gordonia</taxon>
    </lineage>
</organism>
<dbReference type="EMBL" id="JAVLUS010000001">
    <property type="protein sequence ID" value="MDS1112448.1"/>
    <property type="molecule type" value="Genomic_DNA"/>
</dbReference>
<dbReference type="Proteomes" id="UP001265083">
    <property type="component" value="Unassembled WGS sequence"/>
</dbReference>
<gene>
    <name evidence="2" type="ORF">RD149_01575</name>
</gene>
<keyword evidence="1" id="KW-0472">Membrane</keyword>
<name>A0ABU2GLU8_9ACTN</name>
<evidence type="ECO:0000313" key="3">
    <source>
        <dbReference type="Proteomes" id="UP001265083"/>
    </source>
</evidence>
<evidence type="ECO:0000256" key="1">
    <source>
        <dbReference type="SAM" id="Phobius"/>
    </source>
</evidence>
<evidence type="ECO:0000313" key="2">
    <source>
        <dbReference type="EMBL" id="MDS1112448.1"/>
    </source>
</evidence>
<sequence>MSEFTRSSYVYNVNSSDLADLVGTDTIAVVVASGLILVWGLALGVWKYHGIRTSPEHSAHVYVDIAHRAALMYSFATLVLAALVELSAFSPVVNVLAAAVPIVFFVAAIGAYCIHGALRDTTNQFENPMPGTYLFMLALIVGEIGGVLVLLAGVVVRLT</sequence>
<accession>A0ABU2GLU8</accession>
<feature type="transmembrane region" description="Helical" evidence="1">
    <location>
        <begin position="27"/>
        <end position="48"/>
    </location>
</feature>
<keyword evidence="1" id="KW-1133">Transmembrane helix</keyword>
<keyword evidence="3" id="KW-1185">Reference proteome</keyword>
<comment type="caution">
    <text evidence="2">The sequence shown here is derived from an EMBL/GenBank/DDBJ whole genome shotgun (WGS) entry which is preliminary data.</text>
</comment>
<protein>
    <recommendedName>
        <fullName evidence="4">Integral membrane protein</fullName>
    </recommendedName>
</protein>